<dbReference type="EMBL" id="RXFM01000105">
    <property type="protein sequence ID" value="RST62525.1"/>
    <property type="molecule type" value="Genomic_DNA"/>
</dbReference>
<accession>A0A429XES6</accession>
<proteinExistence type="predicted"/>
<reference evidence="2" key="1">
    <citation type="submission" date="2018-11" db="EMBL/GenBank/DDBJ databases">
        <title>Phylogenetic, genomic, and biogeographic characterization of a novel and ubiquitous marine invertebrate-associated Rickettsiales parasite, Candidatus Marinoinvertebrata rohwerii, gen. nov., sp. nov.</title>
        <authorList>
            <person name="Klinges J.G."/>
            <person name="Rosales S.M."/>
            <person name="Mcminds R."/>
            <person name="Shaver E.C."/>
            <person name="Shantz A."/>
            <person name="Peters E.C."/>
            <person name="Burkepile D.E."/>
            <person name="Silliman B.R."/>
            <person name="Vega Thurber R.L."/>
        </authorList>
    </citation>
    <scope>NUCLEOTIDE SEQUENCE [LARGE SCALE GENOMIC DNA]</scope>
    <source>
        <strain evidence="2">a_cerv_44</strain>
    </source>
</reference>
<name>A0A429XES6_9RICK</name>
<organism evidence="1 2">
    <name type="scientific">Candidatus Aquarickettsia rohweri</name>
    <dbReference type="NCBI Taxonomy" id="2602574"/>
    <lineage>
        <taxon>Bacteria</taxon>
        <taxon>Pseudomonadati</taxon>
        <taxon>Pseudomonadota</taxon>
        <taxon>Alphaproteobacteria</taxon>
        <taxon>Rickettsiales</taxon>
        <taxon>Candidatus Midichloriaceae</taxon>
        <taxon>Candidatus Aquarickettsia</taxon>
    </lineage>
</organism>
<dbReference type="Proteomes" id="UP000279470">
    <property type="component" value="Unassembled WGS sequence"/>
</dbReference>
<evidence type="ECO:0000313" key="1">
    <source>
        <dbReference type="EMBL" id="RST62525.1"/>
    </source>
</evidence>
<comment type="caution">
    <text evidence="1">The sequence shown here is derived from an EMBL/GenBank/DDBJ whole genome shotgun (WGS) entry which is preliminary data.</text>
</comment>
<gene>
    <name evidence="1" type="ORF">EIC27_06210</name>
</gene>
<sequence length="161" mass="18699">MDNLPKFIISVCSKEESIKEKLEILEIFPQFKPIIEKLNFYLDESCTFLSSLKTGACIKLEKACTDLLENNNRLEIYLSNNQSKSLILNDTNYIIEEFFKLSKEVCDNKNVIEQTLENFKGIKSIDPIIDKLDTYLDKYCDLSVSFENKVCTEIDTFCNYV</sequence>
<evidence type="ECO:0000313" key="2">
    <source>
        <dbReference type="Proteomes" id="UP000279470"/>
    </source>
</evidence>
<protein>
    <submittedName>
        <fullName evidence="1">Uncharacterized protein</fullName>
    </submittedName>
</protein>
<dbReference type="AlphaFoldDB" id="A0A429XES6"/>
<keyword evidence="2" id="KW-1185">Reference proteome</keyword>